<sequence>MTRTCCSKTLMPLPMHGAGGRGSSSSSRTSASSDTLEQIQHTITNTPCPSEFDHWLNDIEQTLQPRGPAGFHVSIWTMQLVKMESTGVIGLRMQANAAEDSLLTGCLLAQRERKQNRRPKTKKDEYAGPYSRLSGHDASKPLFGNIFFYKFNMILSGSFAAASCLVIFTLMFLHATHLSKRNKQIKFLPI</sequence>
<name>A0A4U6XN95_9PEZI</name>
<evidence type="ECO:0000313" key="3">
    <source>
        <dbReference type="EMBL" id="TKW57200.1"/>
    </source>
</evidence>
<evidence type="ECO:0000313" key="4">
    <source>
        <dbReference type="Proteomes" id="UP000310108"/>
    </source>
</evidence>
<dbReference type="AlphaFoldDB" id="A0A4U6XN95"/>
<keyword evidence="2" id="KW-1133">Transmembrane helix</keyword>
<proteinExistence type="predicted"/>
<evidence type="ECO:0000256" key="1">
    <source>
        <dbReference type="SAM" id="MobiDB-lite"/>
    </source>
</evidence>
<accession>A0A4U6XN95</accession>
<protein>
    <submittedName>
        <fullName evidence="3">Uncharacterized protein</fullName>
    </submittedName>
</protein>
<organism evidence="3 4">
    <name type="scientific">Colletotrichum tanaceti</name>
    <dbReference type="NCBI Taxonomy" id="1306861"/>
    <lineage>
        <taxon>Eukaryota</taxon>
        <taxon>Fungi</taxon>
        <taxon>Dikarya</taxon>
        <taxon>Ascomycota</taxon>
        <taxon>Pezizomycotina</taxon>
        <taxon>Sordariomycetes</taxon>
        <taxon>Hypocreomycetidae</taxon>
        <taxon>Glomerellales</taxon>
        <taxon>Glomerellaceae</taxon>
        <taxon>Colletotrichum</taxon>
        <taxon>Colletotrichum destructivum species complex</taxon>
    </lineage>
</organism>
<dbReference type="EMBL" id="PJEX01000048">
    <property type="protein sequence ID" value="TKW57200.1"/>
    <property type="molecule type" value="Genomic_DNA"/>
</dbReference>
<feature type="region of interest" description="Disordered" evidence="1">
    <location>
        <begin position="11"/>
        <end position="37"/>
    </location>
</feature>
<keyword evidence="4" id="KW-1185">Reference proteome</keyword>
<dbReference type="STRING" id="1306861.A0A4U6XN95"/>
<evidence type="ECO:0000256" key="2">
    <source>
        <dbReference type="SAM" id="Phobius"/>
    </source>
</evidence>
<comment type="caution">
    <text evidence="3">The sequence shown here is derived from an EMBL/GenBank/DDBJ whole genome shotgun (WGS) entry which is preliminary data.</text>
</comment>
<reference evidence="3 4" key="1">
    <citation type="journal article" date="2019" name="PLoS ONE">
        <title>Comparative genome analysis indicates high evolutionary potential of pathogenicity genes in Colletotrichum tanaceti.</title>
        <authorList>
            <person name="Lelwala R.V."/>
            <person name="Korhonen P.K."/>
            <person name="Young N.D."/>
            <person name="Scott J.B."/>
            <person name="Ades P.A."/>
            <person name="Gasser R.B."/>
            <person name="Taylor P.W.J."/>
        </authorList>
    </citation>
    <scope>NUCLEOTIDE SEQUENCE [LARGE SCALE GENOMIC DNA]</scope>
    <source>
        <strain evidence="3">BRIP57314</strain>
    </source>
</reference>
<feature type="compositionally biased region" description="Low complexity" evidence="1">
    <location>
        <begin position="23"/>
        <end position="33"/>
    </location>
</feature>
<dbReference type="Proteomes" id="UP000310108">
    <property type="component" value="Unassembled WGS sequence"/>
</dbReference>
<keyword evidence="2" id="KW-0812">Transmembrane</keyword>
<keyword evidence="2" id="KW-0472">Membrane</keyword>
<gene>
    <name evidence="3" type="ORF">CTA1_6665</name>
</gene>
<feature type="transmembrane region" description="Helical" evidence="2">
    <location>
        <begin position="153"/>
        <end position="173"/>
    </location>
</feature>